<keyword evidence="1" id="KW-1133">Transmembrane helix</keyword>
<keyword evidence="3" id="KW-1185">Reference proteome</keyword>
<dbReference type="Pfam" id="PF07963">
    <property type="entry name" value="N_methyl"/>
    <property type="match status" value="1"/>
</dbReference>
<evidence type="ECO:0000256" key="1">
    <source>
        <dbReference type="SAM" id="Phobius"/>
    </source>
</evidence>
<evidence type="ECO:0000313" key="3">
    <source>
        <dbReference type="Proteomes" id="UP001152467"/>
    </source>
</evidence>
<dbReference type="RefSeq" id="WP_261626265.1">
    <property type="nucleotide sequence ID" value="NZ_CAMAPC010000005.1"/>
</dbReference>
<keyword evidence="1" id="KW-0812">Transmembrane</keyword>
<evidence type="ECO:0008006" key="4">
    <source>
        <dbReference type="Google" id="ProtNLM"/>
    </source>
</evidence>
<sequence>MNSKSLGFTLVEIMVASVILFAVLSTVSMVYRGAILSSTKAAEHLQINAQVQPLLEQIETQVRAMSSTNQENLTFEGQSNQVKFEVSASLIDFRAAPDRFNPDSGEYIELPLKYKLWRIHLQLSYNNTNKSFTFTQLGWLDA</sequence>
<dbReference type="Proteomes" id="UP001152467">
    <property type="component" value="Unassembled WGS sequence"/>
</dbReference>
<protein>
    <recommendedName>
        <fullName evidence="4">Prepilin-type N-terminal cleavage/methylation domain-containing protein</fullName>
    </recommendedName>
</protein>
<keyword evidence="1" id="KW-0472">Membrane</keyword>
<dbReference type="InterPro" id="IPR012902">
    <property type="entry name" value="N_methyl_site"/>
</dbReference>
<evidence type="ECO:0000313" key="2">
    <source>
        <dbReference type="EMBL" id="CAH9056812.1"/>
    </source>
</evidence>
<proteinExistence type="predicted"/>
<accession>A0A9W4QWV7</accession>
<comment type="caution">
    <text evidence="2">The sequence shown here is derived from an EMBL/GenBank/DDBJ whole genome shotgun (WGS) entry which is preliminary data.</text>
</comment>
<dbReference type="EMBL" id="CAMAPC010000005">
    <property type="protein sequence ID" value="CAH9056812.1"/>
    <property type="molecule type" value="Genomic_DNA"/>
</dbReference>
<reference evidence="2" key="1">
    <citation type="submission" date="2022-07" db="EMBL/GenBank/DDBJ databases">
        <authorList>
            <person name="Criscuolo A."/>
        </authorList>
    </citation>
    <scope>NUCLEOTIDE SEQUENCE</scope>
    <source>
        <strain evidence="2">CIP111854</strain>
    </source>
</reference>
<organism evidence="2 3">
    <name type="scientific">Pseudoalteromonas holothuriae</name>
    <dbReference type="NCBI Taxonomy" id="2963714"/>
    <lineage>
        <taxon>Bacteria</taxon>
        <taxon>Pseudomonadati</taxon>
        <taxon>Pseudomonadota</taxon>
        <taxon>Gammaproteobacteria</taxon>
        <taxon>Alteromonadales</taxon>
        <taxon>Pseudoalteromonadaceae</taxon>
        <taxon>Pseudoalteromonas</taxon>
    </lineage>
</organism>
<name>A0A9W4QWV7_9GAMM</name>
<dbReference type="AlphaFoldDB" id="A0A9W4QWV7"/>
<gene>
    <name evidence="2" type="ORF">PSECIP111854_01869</name>
</gene>
<feature type="transmembrane region" description="Helical" evidence="1">
    <location>
        <begin position="6"/>
        <end position="31"/>
    </location>
</feature>